<dbReference type="Proteomes" id="UP000297910">
    <property type="component" value="Unassembled WGS sequence"/>
</dbReference>
<keyword evidence="2" id="KW-1185">Reference proteome</keyword>
<accession>A0A4Z1F7D8</accession>
<protein>
    <submittedName>
        <fullName evidence="1">Uncharacterized protein</fullName>
    </submittedName>
</protein>
<reference evidence="1 2" key="1">
    <citation type="submission" date="2017-12" db="EMBL/GenBank/DDBJ databases">
        <title>Comparative genomics of Botrytis spp.</title>
        <authorList>
            <person name="Valero-Jimenez C.A."/>
            <person name="Tapia P."/>
            <person name="Veloso J."/>
            <person name="Silva-Moreno E."/>
            <person name="Staats M."/>
            <person name="Valdes J.H."/>
            <person name="Van Kan J.A.L."/>
        </authorList>
    </citation>
    <scope>NUCLEOTIDE SEQUENCE [LARGE SCALE GENOMIC DNA]</scope>
    <source>
        <strain evidence="1 2">Bp0003</strain>
    </source>
</reference>
<proteinExistence type="predicted"/>
<name>A0A4Z1F7D8_9HELO</name>
<evidence type="ECO:0000313" key="1">
    <source>
        <dbReference type="EMBL" id="TGO20704.1"/>
    </source>
</evidence>
<organism evidence="1 2">
    <name type="scientific">Botrytis paeoniae</name>
    <dbReference type="NCBI Taxonomy" id="278948"/>
    <lineage>
        <taxon>Eukaryota</taxon>
        <taxon>Fungi</taxon>
        <taxon>Dikarya</taxon>
        <taxon>Ascomycota</taxon>
        <taxon>Pezizomycotina</taxon>
        <taxon>Leotiomycetes</taxon>
        <taxon>Helotiales</taxon>
        <taxon>Sclerotiniaceae</taxon>
        <taxon>Botrytis</taxon>
    </lineage>
</organism>
<evidence type="ECO:0000313" key="2">
    <source>
        <dbReference type="Proteomes" id="UP000297910"/>
    </source>
</evidence>
<dbReference type="EMBL" id="PQXI01000272">
    <property type="protein sequence ID" value="TGO20704.1"/>
    <property type="molecule type" value="Genomic_DNA"/>
</dbReference>
<comment type="caution">
    <text evidence="1">The sequence shown here is derived from an EMBL/GenBank/DDBJ whole genome shotgun (WGS) entry which is preliminary data.</text>
</comment>
<gene>
    <name evidence="1" type="ORF">BPAE_0273g00120</name>
</gene>
<sequence length="73" mass="8297">MYNPRYEYLPSMPGTPLLFKTQFVIYRYSIYLNQSEAKTAQRSVILPSTLTKLLHTMGASPPTPVLAALDYNL</sequence>
<dbReference type="AlphaFoldDB" id="A0A4Z1F7D8"/>